<feature type="region of interest" description="Disordered" evidence="1">
    <location>
        <begin position="177"/>
        <end position="199"/>
    </location>
</feature>
<protein>
    <submittedName>
        <fullName evidence="2">Uncharacterized protein</fullName>
    </submittedName>
</protein>
<accession>A0AAV0DMT1</accession>
<dbReference type="EMBL" id="CAMAPF010000109">
    <property type="protein sequence ID" value="CAH9101121.1"/>
    <property type="molecule type" value="Genomic_DNA"/>
</dbReference>
<evidence type="ECO:0000313" key="3">
    <source>
        <dbReference type="Proteomes" id="UP001152523"/>
    </source>
</evidence>
<dbReference type="Proteomes" id="UP001152523">
    <property type="component" value="Unassembled WGS sequence"/>
</dbReference>
<feature type="compositionally biased region" description="Basic residues" evidence="1">
    <location>
        <begin position="177"/>
        <end position="187"/>
    </location>
</feature>
<organism evidence="2 3">
    <name type="scientific">Cuscuta epithymum</name>
    <dbReference type="NCBI Taxonomy" id="186058"/>
    <lineage>
        <taxon>Eukaryota</taxon>
        <taxon>Viridiplantae</taxon>
        <taxon>Streptophyta</taxon>
        <taxon>Embryophyta</taxon>
        <taxon>Tracheophyta</taxon>
        <taxon>Spermatophyta</taxon>
        <taxon>Magnoliopsida</taxon>
        <taxon>eudicotyledons</taxon>
        <taxon>Gunneridae</taxon>
        <taxon>Pentapetalae</taxon>
        <taxon>asterids</taxon>
        <taxon>lamiids</taxon>
        <taxon>Solanales</taxon>
        <taxon>Convolvulaceae</taxon>
        <taxon>Cuscuteae</taxon>
        <taxon>Cuscuta</taxon>
        <taxon>Cuscuta subgen. Cuscuta</taxon>
    </lineage>
</organism>
<keyword evidence="3" id="KW-1185">Reference proteome</keyword>
<dbReference type="AlphaFoldDB" id="A0AAV0DMT1"/>
<sequence>MEINRSGYHVKMAKYNGSYIQIPMGPHNSSLFKFVNVFANFVGYSKPVQDDSIFLQHESVLQTEDPTSISKLIFNSQIQAANSKRNHVFSCEKGPQLPLIQAYSDASEDFDHSDDSLYSDDFLGHATESDRRPPISYPEEIRRSKFNAAICHKANFITSENCLPTKNLNTQLKIYRKSQKNKRRHSMTTRSQSREFPWD</sequence>
<evidence type="ECO:0000313" key="2">
    <source>
        <dbReference type="EMBL" id="CAH9101121.1"/>
    </source>
</evidence>
<name>A0AAV0DMT1_9ASTE</name>
<gene>
    <name evidence="2" type="ORF">CEPIT_LOCUS15520</name>
</gene>
<evidence type="ECO:0000256" key="1">
    <source>
        <dbReference type="SAM" id="MobiDB-lite"/>
    </source>
</evidence>
<comment type="caution">
    <text evidence="2">The sequence shown here is derived from an EMBL/GenBank/DDBJ whole genome shotgun (WGS) entry which is preliminary data.</text>
</comment>
<proteinExistence type="predicted"/>
<reference evidence="2" key="1">
    <citation type="submission" date="2022-07" db="EMBL/GenBank/DDBJ databases">
        <authorList>
            <person name="Macas J."/>
            <person name="Novak P."/>
            <person name="Neumann P."/>
        </authorList>
    </citation>
    <scope>NUCLEOTIDE SEQUENCE</scope>
</reference>